<dbReference type="AlphaFoldDB" id="W4M4F4"/>
<evidence type="ECO:0000313" key="2">
    <source>
        <dbReference type="Proteomes" id="UP000019140"/>
    </source>
</evidence>
<comment type="caution">
    <text evidence="1">The sequence shown here is derived from an EMBL/GenBank/DDBJ whole genome shotgun (WGS) entry which is preliminary data.</text>
</comment>
<proteinExistence type="predicted"/>
<sequence length="44" mass="5080">MDTDSKERYATGDRARVAEDDETPAWIGWIECGVQFSWREDDDG</sequence>
<accession>W4M4F4</accession>
<dbReference type="Proteomes" id="UP000019140">
    <property type="component" value="Unassembled WGS sequence"/>
</dbReference>
<dbReference type="EMBL" id="AZHX01001051">
    <property type="protein sequence ID" value="ETX05063.1"/>
    <property type="molecule type" value="Genomic_DNA"/>
</dbReference>
<dbReference type="HOGENOM" id="CLU_3213839_0_0_7"/>
<name>W4M4F4_9BACT</name>
<protein>
    <submittedName>
        <fullName evidence="1">Uncharacterized protein</fullName>
    </submittedName>
</protein>
<evidence type="ECO:0000313" key="1">
    <source>
        <dbReference type="EMBL" id="ETX05063.1"/>
    </source>
</evidence>
<organism evidence="1 2">
    <name type="scientific">Candidatus Entotheonella gemina</name>
    <dbReference type="NCBI Taxonomy" id="1429439"/>
    <lineage>
        <taxon>Bacteria</taxon>
        <taxon>Pseudomonadati</taxon>
        <taxon>Nitrospinota/Tectimicrobiota group</taxon>
        <taxon>Candidatus Tectimicrobiota</taxon>
        <taxon>Candidatus Entotheonellia</taxon>
        <taxon>Candidatus Entotheonellales</taxon>
        <taxon>Candidatus Entotheonellaceae</taxon>
        <taxon>Candidatus Entotheonella</taxon>
    </lineage>
</organism>
<reference evidence="1 2" key="1">
    <citation type="journal article" date="2014" name="Nature">
        <title>An environmental bacterial taxon with a large and distinct metabolic repertoire.</title>
        <authorList>
            <person name="Wilson M.C."/>
            <person name="Mori T."/>
            <person name="Ruckert C."/>
            <person name="Uria A.R."/>
            <person name="Helf M.J."/>
            <person name="Takada K."/>
            <person name="Gernert C."/>
            <person name="Steffens U.A."/>
            <person name="Heycke N."/>
            <person name="Schmitt S."/>
            <person name="Rinke C."/>
            <person name="Helfrich E.J."/>
            <person name="Brachmann A.O."/>
            <person name="Gurgui C."/>
            <person name="Wakimoto T."/>
            <person name="Kracht M."/>
            <person name="Crusemann M."/>
            <person name="Hentschel U."/>
            <person name="Abe I."/>
            <person name="Matsunaga S."/>
            <person name="Kalinowski J."/>
            <person name="Takeyama H."/>
            <person name="Piel J."/>
        </authorList>
    </citation>
    <scope>NUCLEOTIDE SEQUENCE [LARGE SCALE GENOMIC DNA]</scope>
    <source>
        <strain evidence="2">TSY2</strain>
    </source>
</reference>
<gene>
    <name evidence="1" type="ORF">ETSY2_25170</name>
</gene>
<keyword evidence="2" id="KW-1185">Reference proteome</keyword>